<dbReference type="PANTHER" id="PTHR22950:SF8">
    <property type="entry name" value="AMINO ACID TRANSPORTER (EUROFUNG)"/>
    <property type="match status" value="1"/>
</dbReference>
<organism evidence="9 10">
    <name type="scientific">Cephalotrichum gorgonifer</name>
    <dbReference type="NCBI Taxonomy" id="2041049"/>
    <lineage>
        <taxon>Eukaryota</taxon>
        <taxon>Fungi</taxon>
        <taxon>Dikarya</taxon>
        <taxon>Ascomycota</taxon>
        <taxon>Pezizomycotina</taxon>
        <taxon>Sordariomycetes</taxon>
        <taxon>Hypocreomycetidae</taxon>
        <taxon>Microascales</taxon>
        <taxon>Microascaceae</taxon>
        <taxon>Cephalotrichum</taxon>
    </lineage>
</organism>
<evidence type="ECO:0000256" key="3">
    <source>
        <dbReference type="ARBA" id="ARBA00022692"/>
    </source>
</evidence>
<evidence type="ECO:0000256" key="4">
    <source>
        <dbReference type="ARBA" id="ARBA00022989"/>
    </source>
</evidence>
<feature type="transmembrane region" description="Helical" evidence="7">
    <location>
        <begin position="125"/>
        <end position="145"/>
    </location>
</feature>
<feature type="transmembrane region" description="Helical" evidence="7">
    <location>
        <begin position="99"/>
        <end position="119"/>
    </location>
</feature>
<feature type="transmembrane region" description="Helical" evidence="7">
    <location>
        <begin position="429"/>
        <end position="450"/>
    </location>
</feature>
<keyword evidence="5 7" id="KW-0472">Membrane</keyword>
<dbReference type="Pfam" id="PF01490">
    <property type="entry name" value="Aa_trans"/>
    <property type="match status" value="1"/>
</dbReference>
<dbReference type="InterPro" id="IPR013057">
    <property type="entry name" value="AA_transpt_TM"/>
</dbReference>
<comment type="caution">
    <text evidence="9">The sequence shown here is derived from an EMBL/GenBank/DDBJ whole genome shotgun (WGS) entry which is preliminary data.</text>
</comment>
<evidence type="ECO:0000256" key="1">
    <source>
        <dbReference type="ARBA" id="ARBA00004141"/>
    </source>
</evidence>
<dbReference type="AlphaFoldDB" id="A0AAE8MNA4"/>
<feature type="transmembrane region" description="Helical" evidence="7">
    <location>
        <begin position="356"/>
        <end position="380"/>
    </location>
</feature>
<feature type="transmembrane region" description="Helical" evidence="7">
    <location>
        <begin position="235"/>
        <end position="256"/>
    </location>
</feature>
<protein>
    <submittedName>
        <fullName evidence="9">Probable neutral amino acid permease</fullName>
    </submittedName>
</protein>
<keyword evidence="3 7" id="KW-0812">Transmembrane</keyword>
<dbReference type="GO" id="GO:0015179">
    <property type="term" value="F:L-amino acid transmembrane transporter activity"/>
    <property type="evidence" value="ECO:0007669"/>
    <property type="project" value="TreeGrafter"/>
</dbReference>
<dbReference type="EMBL" id="ONZQ02000001">
    <property type="protein sequence ID" value="SPN96638.1"/>
    <property type="molecule type" value="Genomic_DNA"/>
</dbReference>
<feature type="transmembrane region" description="Helical" evidence="7">
    <location>
        <begin position="315"/>
        <end position="336"/>
    </location>
</feature>
<reference evidence="9" key="1">
    <citation type="submission" date="2018-03" db="EMBL/GenBank/DDBJ databases">
        <authorList>
            <person name="Guldener U."/>
        </authorList>
    </citation>
    <scope>NUCLEOTIDE SEQUENCE</scope>
</reference>
<evidence type="ECO:0000259" key="8">
    <source>
        <dbReference type="Pfam" id="PF01490"/>
    </source>
</evidence>
<feature type="transmembrane region" description="Helical" evidence="7">
    <location>
        <begin position="276"/>
        <end position="295"/>
    </location>
</feature>
<feature type="transmembrane region" description="Helical" evidence="7">
    <location>
        <begin position="400"/>
        <end position="423"/>
    </location>
</feature>
<comment type="subcellular location">
    <subcellularLocation>
        <location evidence="1">Membrane</location>
        <topology evidence="1">Multi-pass membrane protein</topology>
    </subcellularLocation>
</comment>
<keyword evidence="10" id="KW-1185">Reference proteome</keyword>
<evidence type="ECO:0000256" key="7">
    <source>
        <dbReference type="SAM" id="Phobius"/>
    </source>
</evidence>
<evidence type="ECO:0000256" key="6">
    <source>
        <dbReference type="SAM" id="MobiDB-lite"/>
    </source>
</evidence>
<evidence type="ECO:0000313" key="9">
    <source>
        <dbReference type="EMBL" id="SPN96638.1"/>
    </source>
</evidence>
<feature type="region of interest" description="Disordered" evidence="6">
    <location>
        <begin position="1"/>
        <end position="20"/>
    </location>
</feature>
<dbReference type="GO" id="GO:0016020">
    <property type="term" value="C:membrane"/>
    <property type="evidence" value="ECO:0007669"/>
    <property type="project" value="UniProtKB-SubCell"/>
</dbReference>
<accession>A0AAE8MNA4</accession>
<sequence length="509" mass="54836">MEGHNRRSDAITAEPPVYESIQEKAREPISDINEDISSTQLPAYESVRKNKGGSSDDDAIGTCSPDDAVGSIVNETADLEQQKAASGHAHFHRLGWKRLTVVMIVEAIALGSLSLPATFAALGMVAGVILCIGIGIIAIYTSYIIGQVKLKFPYMTSYADAGQRMMGRFGYELFGAMFVLLLIFLTASHCLTGTIAFRVITESGICSIIFGVVSAILLFLLAIPPSFAEVAILGYVDFVSILLAIGITIIGTGVVSGQAPGGLAAVNWSAWPKEDLNFSQAFIAVSNICFAYSFAMCQFSFMDEMHTPKDYVKSITLLGAIEIVIYTVTGAVVYAFVGDTVKSPALLSAGPLLARIAFGVALPVIFISGSINITVLGRYLHGRMFKKSVVRFINTKTGWLTWLGLIAVITILSFIIAEAIPIFQDLLSIISALFISGFTFYLPSLMWYMMLMEGKWYDWKNLPTAILNLVIFIIGLVVLVGGMYASVIDIMYNFATGHVGGSFTCGAPG</sequence>
<feature type="transmembrane region" description="Helical" evidence="7">
    <location>
        <begin position="173"/>
        <end position="197"/>
    </location>
</feature>
<evidence type="ECO:0000313" key="10">
    <source>
        <dbReference type="Proteomes" id="UP001187682"/>
    </source>
</evidence>
<dbReference type="PANTHER" id="PTHR22950">
    <property type="entry name" value="AMINO ACID TRANSPORTER"/>
    <property type="match status" value="1"/>
</dbReference>
<name>A0AAE8MNA4_9PEZI</name>
<evidence type="ECO:0000256" key="2">
    <source>
        <dbReference type="ARBA" id="ARBA00008066"/>
    </source>
</evidence>
<dbReference type="Proteomes" id="UP001187682">
    <property type="component" value="Unassembled WGS sequence"/>
</dbReference>
<feature type="domain" description="Amino acid transporter transmembrane" evidence="8">
    <location>
        <begin position="93"/>
        <end position="487"/>
    </location>
</feature>
<feature type="transmembrane region" description="Helical" evidence="7">
    <location>
        <begin position="462"/>
        <end position="485"/>
    </location>
</feature>
<comment type="similarity">
    <text evidence="2">Belongs to the amino acid/polyamine transporter 2 family.</text>
</comment>
<gene>
    <name evidence="9" type="ORF">DNG_00159</name>
</gene>
<proteinExistence type="inferred from homology"/>
<evidence type="ECO:0000256" key="5">
    <source>
        <dbReference type="ARBA" id="ARBA00023136"/>
    </source>
</evidence>
<keyword evidence="4 7" id="KW-1133">Transmembrane helix</keyword>
<feature type="transmembrane region" description="Helical" evidence="7">
    <location>
        <begin position="203"/>
        <end position="223"/>
    </location>
</feature>